<reference evidence="1" key="1">
    <citation type="submission" date="2023-03" db="EMBL/GenBank/DDBJ databases">
        <title>MT1 and MT2 Draft Genomes of Novel Species.</title>
        <authorList>
            <person name="Venkateswaran K."/>
        </authorList>
    </citation>
    <scope>NUCLEOTIDE SEQUENCE</scope>
    <source>
        <strain evidence="1">F6_3S_P_1C</strain>
    </source>
</reference>
<keyword evidence="2" id="KW-1185">Reference proteome</keyword>
<accession>A0ABT8J4X4</accession>
<comment type="caution">
    <text evidence="1">The sequence shown here is derived from an EMBL/GenBank/DDBJ whole genome shotgun (WGS) entry which is preliminary data.</text>
</comment>
<sequence length="100" mass="11372">MAGFDLTSITLIGTNTPEKHAGYALDVILHISGYRGPLLGGLLSHWIGLRMSVVQHLYWPEQCVYEWWDGPSFIDTRRDSHDMARVSFQRAIQQAQSIRS</sequence>
<gene>
    <name evidence="1" type="ORF">P5G61_00105</name>
</gene>
<evidence type="ECO:0000313" key="1">
    <source>
        <dbReference type="EMBL" id="MDN4599612.1"/>
    </source>
</evidence>
<organism evidence="1 2">
    <name type="scientific">Paenibacillus vandeheii</name>
    <dbReference type="NCBI Taxonomy" id="3035917"/>
    <lineage>
        <taxon>Bacteria</taxon>
        <taxon>Bacillati</taxon>
        <taxon>Bacillota</taxon>
        <taxon>Bacilli</taxon>
        <taxon>Bacillales</taxon>
        <taxon>Paenibacillaceae</taxon>
        <taxon>Paenibacillus</taxon>
    </lineage>
</organism>
<dbReference type="RefSeq" id="WP_301243156.1">
    <property type="nucleotide sequence ID" value="NZ_JAROCD010000001.1"/>
</dbReference>
<name>A0ABT8J4X4_9BACL</name>
<dbReference type="Proteomes" id="UP001174205">
    <property type="component" value="Unassembled WGS sequence"/>
</dbReference>
<proteinExistence type="predicted"/>
<protein>
    <submittedName>
        <fullName evidence="1">Uncharacterized protein</fullName>
    </submittedName>
</protein>
<evidence type="ECO:0000313" key="2">
    <source>
        <dbReference type="Proteomes" id="UP001174205"/>
    </source>
</evidence>
<dbReference type="EMBL" id="JAROCD010000001">
    <property type="protein sequence ID" value="MDN4599612.1"/>
    <property type="molecule type" value="Genomic_DNA"/>
</dbReference>